<feature type="region of interest" description="Disordered" evidence="1">
    <location>
        <begin position="90"/>
        <end position="115"/>
    </location>
</feature>
<protein>
    <submittedName>
        <fullName evidence="2">Uncharacterized protein</fullName>
    </submittedName>
</protein>
<feature type="compositionally biased region" description="Low complexity" evidence="1">
    <location>
        <begin position="257"/>
        <end position="271"/>
    </location>
</feature>
<dbReference type="Proteomes" id="UP000583944">
    <property type="component" value="Unassembled WGS sequence"/>
</dbReference>
<feature type="region of interest" description="Disordered" evidence="1">
    <location>
        <begin position="143"/>
        <end position="163"/>
    </location>
</feature>
<evidence type="ECO:0000313" key="2">
    <source>
        <dbReference type="EMBL" id="KAF5225922.1"/>
    </source>
</evidence>
<dbReference type="VEuPathDB" id="TriTrypDB:ECC02_000851"/>
<dbReference type="AlphaFoldDB" id="A0A7J6YH33"/>
<feature type="compositionally biased region" description="Basic and acidic residues" evidence="1">
    <location>
        <begin position="198"/>
        <end position="212"/>
    </location>
</feature>
<feature type="region of interest" description="Disordered" evidence="1">
    <location>
        <begin position="198"/>
        <end position="271"/>
    </location>
</feature>
<organism evidence="2 3">
    <name type="scientific">Trypanosoma cruzi</name>
    <dbReference type="NCBI Taxonomy" id="5693"/>
    <lineage>
        <taxon>Eukaryota</taxon>
        <taxon>Discoba</taxon>
        <taxon>Euglenozoa</taxon>
        <taxon>Kinetoplastea</taxon>
        <taxon>Metakinetoplastina</taxon>
        <taxon>Trypanosomatida</taxon>
        <taxon>Trypanosomatidae</taxon>
        <taxon>Trypanosoma</taxon>
        <taxon>Schizotrypanum</taxon>
    </lineage>
</organism>
<evidence type="ECO:0000256" key="1">
    <source>
        <dbReference type="SAM" id="MobiDB-lite"/>
    </source>
</evidence>
<dbReference type="EMBL" id="JABDHM010000004">
    <property type="protein sequence ID" value="KAF5225922.1"/>
    <property type="molecule type" value="Genomic_DNA"/>
</dbReference>
<accession>A0A7J6YH33</accession>
<feature type="compositionally biased region" description="Low complexity" evidence="1">
    <location>
        <begin position="151"/>
        <end position="163"/>
    </location>
</feature>
<comment type="caution">
    <text evidence="2">The sequence shown here is derived from an EMBL/GenBank/DDBJ whole genome shotgun (WGS) entry which is preliminary data.</text>
</comment>
<proteinExistence type="predicted"/>
<sequence length="271" mass="30145">MRLVAILCLSGQRLGERSPQIFCKWTSDLPKCCRSRFDRRCFHACSTSPPPPPHLRDHPRRATAITCLLVVSIYLPREVHSVAAAGPSPVCGRGRSRPHRRWKRHPATQERARPREQIPTRTVAERRRLSAPGDEASFVFSSVRSKKMGQSPSTRTPSPSSAPLRACLRFSVCPPRTFGGQTGTTNSSTLAVAEGRELRTDVHGEEQKERQISRRNNKRTVSPTAAKHTRTRTHTPFRSTFLFPFNRCPAPDLPTHSLPSSASPASSSQAD</sequence>
<gene>
    <name evidence="2" type="ORF">ECC02_000851</name>
</gene>
<evidence type="ECO:0000313" key="3">
    <source>
        <dbReference type="Proteomes" id="UP000583944"/>
    </source>
</evidence>
<name>A0A7J6YH33_TRYCR</name>
<feature type="compositionally biased region" description="Basic residues" evidence="1">
    <location>
        <begin position="94"/>
        <end position="106"/>
    </location>
</feature>
<reference evidence="2 3" key="1">
    <citation type="journal article" date="2019" name="Genome Biol. Evol.">
        <title>Nanopore Sequencing Significantly Improves Genome Assembly of the Protozoan Parasite Trypanosoma cruzi.</title>
        <authorList>
            <person name="Diaz-Viraque F."/>
            <person name="Pita S."/>
            <person name="Greif G."/>
            <person name="de Souza R.C.M."/>
            <person name="Iraola G."/>
            <person name="Robello C."/>
        </authorList>
    </citation>
    <scope>NUCLEOTIDE SEQUENCE [LARGE SCALE GENOMIC DNA]</scope>
    <source>
        <strain evidence="2 3">Berenice</strain>
    </source>
</reference>